<name>A0A6A6GWG3_VIRVR</name>
<evidence type="ECO:0000313" key="2">
    <source>
        <dbReference type="Proteomes" id="UP000800092"/>
    </source>
</evidence>
<dbReference type="Proteomes" id="UP000800092">
    <property type="component" value="Unassembled WGS sequence"/>
</dbReference>
<dbReference type="AlphaFoldDB" id="A0A6A6GWG3"/>
<evidence type="ECO:0008006" key="3">
    <source>
        <dbReference type="Google" id="ProtNLM"/>
    </source>
</evidence>
<accession>A0A6A6GWG3</accession>
<protein>
    <recommendedName>
        <fullName evidence="3">BTB domain-containing protein</fullName>
    </recommendedName>
</protein>
<dbReference type="EMBL" id="ML991848">
    <property type="protein sequence ID" value="KAF2230047.1"/>
    <property type="molecule type" value="Genomic_DNA"/>
</dbReference>
<evidence type="ECO:0000313" key="1">
    <source>
        <dbReference type="EMBL" id="KAF2230047.1"/>
    </source>
</evidence>
<sequence length="432" mass="50007">MEGTTTSEARDGKEFTTVIVDSGDIRLNICHDLANRNTQTFSYRVDTTCLRRTSRFFDRLLSGQFVEAQRISEGLERLRKQYKNMIEAPISELPSVNIEDVGRVAISKSVQPLMADFLRALHGAGIESKVSIPNMANLVVVADRFDALPYFSEYVRKRKLLRGKDTPEQKLSEERLRQKLYVGILLNHEAWVAPPSHRIITRGSESWKMDSDFINSACWWNLPRGLEEELQYRRECTLDTLSSLQTHFVKLYTSRELQCKLGYDSSPQCDAFQLGEMMRFFSRINLMRVQSTIYDVDTAPQIYTGDIHQLVSTLRQCPSYQINSHHSHCGLRARLTPILDWIEQALTDLAICANCWEHRRDDYAWSKTKRLPVWRRTEHESLRVSGRKGPCVAKHTVMSDMFTAVSRDWTARYDFAEDLHRDHMSSGMKLVR</sequence>
<dbReference type="OrthoDB" id="5398371at2759"/>
<reference evidence="1" key="1">
    <citation type="journal article" date="2020" name="Stud. Mycol.">
        <title>101 Dothideomycetes genomes: a test case for predicting lifestyles and emergence of pathogens.</title>
        <authorList>
            <person name="Haridas S."/>
            <person name="Albert R."/>
            <person name="Binder M."/>
            <person name="Bloem J."/>
            <person name="Labutti K."/>
            <person name="Salamov A."/>
            <person name="Andreopoulos B."/>
            <person name="Baker S."/>
            <person name="Barry K."/>
            <person name="Bills G."/>
            <person name="Bluhm B."/>
            <person name="Cannon C."/>
            <person name="Castanera R."/>
            <person name="Culley D."/>
            <person name="Daum C."/>
            <person name="Ezra D."/>
            <person name="Gonzalez J."/>
            <person name="Henrissat B."/>
            <person name="Kuo A."/>
            <person name="Liang C."/>
            <person name="Lipzen A."/>
            <person name="Lutzoni F."/>
            <person name="Magnuson J."/>
            <person name="Mondo S."/>
            <person name="Nolan M."/>
            <person name="Ohm R."/>
            <person name="Pangilinan J."/>
            <person name="Park H.-J."/>
            <person name="Ramirez L."/>
            <person name="Alfaro M."/>
            <person name="Sun H."/>
            <person name="Tritt A."/>
            <person name="Yoshinaga Y."/>
            <person name="Zwiers L.-H."/>
            <person name="Turgeon B."/>
            <person name="Goodwin S."/>
            <person name="Spatafora J."/>
            <person name="Crous P."/>
            <person name="Grigoriev I."/>
        </authorList>
    </citation>
    <scope>NUCLEOTIDE SEQUENCE</scope>
    <source>
        <strain evidence="1">Tuck. ex Michener</strain>
    </source>
</reference>
<keyword evidence="2" id="KW-1185">Reference proteome</keyword>
<proteinExistence type="predicted"/>
<organism evidence="1 2">
    <name type="scientific">Viridothelium virens</name>
    <name type="common">Speckled blister lichen</name>
    <name type="synonym">Trypethelium virens</name>
    <dbReference type="NCBI Taxonomy" id="1048519"/>
    <lineage>
        <taxon>Eukaryota</taxon>
        <taxon>Fungi</taxon>
        <taxon>Dikarya</taxon>
        <taxon>Ascomycota</taxon>
        <taxon>Pezizomycotina</taxon>
        <taxon>Dothideomycetes</taxon>
        <taxon>Dothideomycetes incertae sedis</taxon>
        <taxon>Trypetheliales</taxon>
        <taxon>Trypetheliaceae</taxon>
        <taxon>Viridothelium</taxon>
    </lineage>
</organism>
<gene>
    <name evidence="1" type="ORF">EV356DRAFT_454594</name>
</gene>